<dbReference type="EMBL" id="JXLN01003081">
    <property type="protein sequence ID" value="KPM02831.1"/>
    <property type="molecule type" value="Genomic_DNA"/>
</dbReference>
<evidence type="ECO:0000313" key="2">
    <source>
        <dbReference type="Proteomes" id="UP000616769"/>
    </source>
</evidence>
<name>A0A131ZW00_SARSC</name>
<sequence>MLRLPYKMILEDVGTSIEDSRERLLRNTRNINLVDRKSNTCGYWTVIILLLIAIVVVSLVPN</sequence>
<accession>A0A131ZW00</accession>
<comment type="caution">
    <text evidence="1">The sequence shown here is derived from an EMBL/GenBank/DDBJ whole genome shotgun (WGS) entry which is preliminary data.</text>
</comment>
<reference evidence="1 2" key="1">
    <citation type="journal article" date="2015" name="Parasit. Vectors">
        <title>Draft genome of the scabies mite.</title>
        <authorList>
            <person name="Rider S.D.Jr."/>
            <person name="Morgan M.S."/>
            <person name="Arlian L.G."/>
        </authorList>
    </citation>
    <scope>NUCLEOTIDE SEQUENCE [LARGE SCALE GENOMIC DNA]</scope>
    <source>
        <strain evidence="1">Arlian Lab</strain>
    </source>
</reference>
<gene>
    <name evidence="1" type="ORF">QR98_0012540</name>
</gene>
<protein>
    <submittedName>
        <fullName evidence="1">Uncharacterized protein</fullName>
    </submittedName>
</protein>
<organism evidence="1 2">
    <name type="scientific">Sarcoptes scabiei</name>
    <name type="common">Itch mite</name>
    <name type="synonym">Acarus scabiei</name>
    <dbReference type="NCBI Taxonomy" id="52283"/>
    <lineage>
        <taxon>Eukaryota</taxon>
        <taxon>Metazoa</taxon>
        <taxon>Ecdysozoa</taxon>
        <taxon>Arthropoda</taxon>
        <taxon>Chelicerata</taxon>
        <taxon>Arachnida</taxon>
        <taxon>Acari</taxon>
        <taxon>Acariformes</taxon>
        <taxon>Sarcoptiformes</taxon>
        <taxon>Astigmata</taxon>
        <taxon>Psoroptidia</taxon>
        <taxon>Sarcoptoidea</taxon>
        <taxon>Sarcoptidae</taxon>
        <taxon>Sarcoptinae</taxon>
        <taxon>Sarcoptes</taxon>
    </lineage>
</organism>
<dbReference type="Proteomes" id="UP000616769">
    <property type="component" value="Unassembled WGS sequence"/>
</dbReference>
<dbReference type="AlphaFoldDB" id="A0A131ZW00"/>
<dbReference type="VEuPathDB" id="VectorBase:SSCA010589"/>
<evidence type="ECO:0000313" key="1">
    <source>
        <dbReference type="EMBL" id="KPM02831.1"/>
    </source>
</evidence>
<proteinExistence type="predicted"/>